<name>A0A109JZ45_9HYPH</name>
<dbReference type="OrthoDB" id="7477898at2"/>
<dbReference type="RefSeq" id="WP_062368783.1">
    <property type="nucleotide sequence ID" value="NZ_LNCD01000026.1"/>
</dbReference>
<keyword evidence="2" id="KW-1185">Reference proteome</keyword>
<dbReference type="AlphaFoldDB" id="A0A109JZ45"/>
<organism evidence="1 2">
    <name type="scientific">Rhizobium altiplani</name>
    <dbReference type="NCBI Taxonomy" id="1864509"/>
    <lineage>
        <taxon>Bacteria</taxon>
        <taxon>Pseudomonadati</taxon>
        <taxon>Pseudomonadota</taxon>
        <taxon>Alphaproteobacteria</taxon>
        <taxon>Hyphomicrobiales</taxon>
        <taxon>Rhizobiaceae</taxon>
        <taxon>Rhizobium/Agrobacterium group</taxon>
        <taxon>Rhizobium</taxon>
    </lineage>
</organism>
<accession>A0A109JZ45</accession>
<sequence>MMNKMLELAASNAMAIGPTVLAPQGLLFRRPIDVVRAPALSVDDKRTILAAWASDFYAIDSKPSLRHVPGTPEPVSIDEVQSALRELDRRYDT</sequence>
<evidence type="ECO:0000313" key="1">
    <source>
        <dbReference type="EMBL" id="KWV57718.1"/>
    </source>
</evidence>
<dbReference type="Proteomes" id="UP000068164">
    <property type="component" value="Unassembled WGS sequence"/>
</dbReference>
<gene>
    <name evidence="1" type="ORF">AS026_30935</name>
</gene>
<comment type="caution">
    <text evidence="1">The sequence shown here is derived from an EMBL/GenBank/DDBJ whole genome shotgun (WGS) entry which is preliminary data.</text>
</comment>
<proteinExistence type="predicted"/>
<protein>
    <submittedName>
        <fullName evidence="1">Uncharacterized protein</fullName>
    </submittedName>
</protein>
<evidence type="ECO:0000313" key="2">
    <source>
        <dbReference type="Proteomes" id="UP000068164"/>
    </source>
</evidence>
<dbReference type="EMBL" id="LNCD01000026">
    <property type="protein sequence ID" value="KWV57718.1"/>
    <property type="molecule type" value="Genomic_DNA"/>
</dbReference>
<reference evidence="1 2" key="1">
    <citation type="submission" date="2015-11" db="EMBL/GenBank/DDBJ databases">
        <title>Draft Genome Sequence of the Strain BR 10423 (Rhizobium sp.) isolated from nodules of Mimosa pudica.</title>
        <authorList>
            <person name="Barauna A.C."/>
            <person name="Zilli J.E."/>
            <person name="Simoes-Araujo J.L."/>
            <person name="Reis V.M."/>
            <person name="James E.K."/>
            <person name="Reis F.B.Jr."/>
            <person name="Rouws L.F."/>
            <person name="Passos S.R."/>
            <person name="Gois S.R."/>
        </authorList>
    </citation>
    <scope>NUCLEOTIDE SEQUENCE [LARGE SCALE GENOMIC DNA]</scope>
    <source>
        <strain evidence="1 2">BR10423</strain>
    </source>
</reference>